<feature type="transmembrane region" description="Helical" evidence="6">
    <location>
        <begin position="72"/>
        <end position="91"/>
    </location>
</feature>
<evidence type="ECO:0000256" key="5">
    <source>
        <dbReference type="ARBA" id="ARBA00023136"/>
    </source>
</evidence>
<feature type="transmembrane region" description="Helical" evidence="6">
    <location>
        <begin position="271"/>
        <end position="290"/>
    </location>
</feature>
<dbReference type="Pfam" id="PF00892">
    <property type="entry name" value="EamA"/>
    <property type="match status" value="2"/>
</dbReference>
<organism evidence="8 9">
    <name type="scientific">Candidatus Gottesmanbacteria bacterium RIFCSPHIGHO2_02_FULL_39_11</name>
    <dbReference type="NCBI Taxonomy" id="1798382"/>
    <lineage>
        <taxon>Bacteria</taxon>
        <taxon>Candidatus Gottesmaniibacteriota</taxon>
    </lineage>
</organism>
<evidence type="ECO:0000256" key="1">
    <source>
        <dbReference type="ARBA" id="ARBA00004651"/>
    </source>
</evidence>
<dbReference type="InterPro" id="IPR050638">
    <property type="entry name" value="AA-Vitamin_Transporters"/>
</dbReference>
<comment type="caution">
    <text evidence="8">The sequence shown here is derived from an EMBL/GenBank/DDBJ whole genome shotgun (WGS) entry which is preliminary data.</text>
</comment>
<keyword evidence="3 6" id="KW-0812">Transmembrane</keyword>
<dbReference type="PANTHER" id="PTHR32322">
    <property type="entry name" value="INNER MEMBRANE TRANSPORTER"/>
    <property type="match status" value="1"/>
</dbReference>
<feature type="transmembrane region" description="Helical" evidence="6">
    <location>
        <begin position="213"/>
        <end position="233"/>
    </location>
</feature>
<feature type="transmembrane region" description="Helical" evidence="6">
    <location>
        <begin position="130"/>
        <end position="147"/>
    </location>
</feature>
<feature type="transmembrane region" description="Helical" evidence="6">
    <location>
        <begin position="9"/>
        <end position="29"/>
    </location>
</feature>
<reference evidence="8 9" key="1">
    <citation type="journal article" date="2016" name="Nat. Commun.">
        <title>Thousands of microbial genomes shed light on interconnected biogeochemical processes in an aquifer system.</title>
        <authorList>
            <person name="Anantharaman K."/>
            <person name="Brown C.T."/>
            <person name="Hug L.A."/>
            <person name="Sharon I."/>
            <person name="Castelle C.J."/>
            <person name="Probst A.J."/>
            <person name="Thomas B.C."/>
            <person name="Singh A."/>
            <person name="Wilkins M.J."/>
            <person name="Karaoz U."/>
            <person name="Brodie E.L."/>
            <person name="Williams K.H."/>
            <person name="Hubbard S.S."/>
            <person name="Banfield J.F."/>
        </authorList>
    </citation>
    <scope>NUCLEOTIDE SEQUENCE [LARGE SCALE GENOMIC DNA]</scope>
</reference>
<feature type="transmembrane region" description="Helical" evidence="6">
    <location>
        <begin position="153"/>
        <end position="171"/>
    </location>
</feature>
<dbReference type="Proteomes" id="UP000176923">
    <property type="component" value="Unassembled WGS sequence"/>
</dbReference>
<evidence type="ECO:0000259" key="7">
    <source>
        <dbReference type="Pfam" id="PF00892"/>
    </source>
</evidence>
<feature type="domain" description="EamA" evidence="7">
    <location>
        <begin position="7"/>
        <end position="142"/>
    </location>
</feature>
<accession>A0A1F5ZK01</accession>
<dbReference type="GO" id="GO:0005886">
    <property type="term" value="C:plasma membrane"/>
    <property type="evidence" value="ECO:0007669"/>
    <property type="project" value="UniProtKB-SubCell"/>
</dbReference>
<evidence type="ECO:0000256" key="6">
    <source>
        <dbReference type="SAM" id="Phobius"/>
    </source>
</evidence>
<name>A0A1F5ZK01_9BACT</name>
<dbReference type="PANTHER" id="PTHR32322:SF18">
    <property type="entry name" value="S-ADENOSYLMETHIONINE_S-ADENOSYLHOMOCYSTEINE TRANSPORTER"/>
    <property type="match status" value="1"/>
</dbReference>
<proteinExistence type="predicted"/>
<dbReference type="SUPFAM" id="SSF103481">
    <property type="entry name" value="Multidrug resistance efflux transporter EmrE"/>
    <property type="match status" value="2"/>
</dbReference>
<evidence type="ECO:0000256" key="4">
    <source>
        <dbReference type="ARBA" id="ARBA00022989"/>
    </source>
</evidence>
<keyword evidence="4 6" id="KW-1133">Transmembrane helix</keyword>
<evidence type="ECO:0000313" key="8">
    <source>
        <dbReference type="EMBL" id="OGG12654.1"/>
    </source>
</evidence>
<keyword evidence="5 6" id="KW-0472">Membrane</keyword>
<feature type="transmembrane region" description="Helical" evidence="6">
    <location>
        <begin position="97"/>
        <end position="118"/>
    </location>
</feature>
<feature type="domain" description="EamA" evidence="7">
    <location>
        <begin position="153"/>
        <end position="288"/>
    </location>
</feature>
<keyword evidence="2" id="KW-1003">Cell membrane</keyword>
<gene>
    <name evidence="8" type="ORF">A3D77_04015</name>
</gene>
<evidence type="ECO:0000256" key="3">
    <source>
        <dbReference type="ARBA" id="ARBA00022692"/>
    </source>
</evidence>
<comment type="subcellular location">
    <subcellularLocation>
        <location evidence="1">Cell membrane</location>
        <topology evidence="1">Multi-pass membrane protein</topology>
    </subcellularLocation>
</comment>
<evidence type="ECO:0000256" key="2">
    <source>
        <dbReference type="ARBA" id="ARBA00022475"/>
    </source>
</evidence>
<feature type="transmembrane region" description="Helical" evidence="6">
    <location>
        <begin position="41"/>
        <end position="60"/>
    </location>
</feature>
<sequence>MNINYKKGIVLAFITAVISGFSIFYNKFAVIGGMDSTVFNIIKNGGVAIIFSGIIIFSKNRNRFKNLTKKDWIKLLLIGIIGGSIPFILFFEGLKLIPAASANILQKTLFIWIALLAIPILKEKLNFLQIIGYLLIIYANFFLGGFQGFSTSIGTWLILTATIFWAIENVIAKITLKNIDPLLVGWARMTFGVLVMILFALSQNKLGQFSLLTPAKVMPILISILFLTGYVLTWYKALKNAPATLVSSILVFATSITTILSSLFITHTFPNSGFVTAFLLLLGILVISIFSSKNITVSGRPISI</sequence>
<feature type="transmembrane region" description="Helical" evidence="6">
    <location>
        <begin position="245"/>
        <end position="265"/>
    </location>
</feature>
<protein>
    <recommendedName>
        <fullName evidence="7">EamA domain-containing protein</fullName>
    </recommendedName>
</protein>
<dbReference type="EMBL" id="MFJL01000043">
    <property type="protein sequence ID" value="OGG12654.1"/>
    <property type="molecule type" value="Genomic_DNA"/>
</dbReference>
<evidence type="ECO:0000313" key="9">
    <source>
        <dbReference type="Proteomes" id="UP000176923"/>
    </source>
</evidence>
<dbReference type="STRING" id="1798382.A3D77_04015"/>
<dbReference type="AlphaFoldDB" id="A0A1F5ZK01"/>
<dbReference type="InterPro" id="IPR037185">
    <property type="entry name" value="EmrE-like"/>
</dbReference>
<dbReference type="InterPro" id="IPR000620">
    <property type="entry name" value="EamA_dom"/>
</dbReference>
<feature type="transmembrane region" description="Helical" evidence="6">
    <location>
        <begin position="183"/>
        <end position="201"/>
    </location>
</feature>